<reference evidence="4" key="1">
    <citation type="journal article" date="2019" name="Int. J. Syst. Evol. Microbiol.">
        <title>The Global Catalogue of Microorganisms (GCM) 10K type strain sequencing project: providing services to taxonomists for standard genome sequencing and annotation.</title>
        <authorList>
            <consortium name="The Broad Institute Genomics Platform"/>
            <consortium name="The Broad Institute Genome Sequencing Center for Infectious Disease"/>
            <person name="Wu L."/>
            <person name="Ma J."/>
        </authorList>
    </citation>
    <scope>NUCLEOTIDE SEQUENCE [LARGE SCALE GENOMIC DNA]</scope>
    <source>
        <strain evidence="4">JCM 17688</strain>
    </source>
</reference>
<name>A0ABP8JKM4_9ACTN</name>
<proteinExistence type="predicted"/>
<organism evidence="3 4">
    <name type="scientific">Tsukamurella soli</name>
    <dbReference type="NCBI Taxonomy" id="644556"/>
    <lineage>
        <taxon>Bacteria</taxon>
        <taxon>Bacillati</taxon>
        <taxon>Actinomycetota</taxon>
        <taxon>Actinomycetes</taxon>
        <taxon>Mycobacteriales</taxon>
        <taxon>Tsukamurellaceae</taxon>
        <taxon>Tsukamurella</taxon>
    </lineage>
</organism>
<accession>A0ABP8JKM4</accession>
<comment type="caution">
    <text evidence="3">The sequence shown here is derived from an EMBL/GenBank/DDBJ whole genome shotgun (WGS) entry which is preliminary data.</text>
</comment>
<dbReference type="Proteomes" id="UP001500635">
    <property type="component" value="Unassembled WGS sequence"/>
</dbReference>
<dbReference type="PANTHER" id="PTHR36151:SF3">
    <property type="entry name" value="ER-BOUND OXYGENASE MPAB_MPAB'_RUBBER OXYGENASE CATALYTIC DOMAIN-CONTAINING PROTEIN"/>
    <property type="match status" value="1"/>
</dbReference>
<evidence type="ECO:0000313" key="3">
    <source>
        <dbReference type="EMBL" id="GAA4391916.1"/>
    </source>
</evidence>
<evidence type="ECO:0000256" key="1">
    <source>
        <dbReference type="SAM" id="MobiDB-lite"/>
    </source>
</evidence>
<dbReference type="PANTHER" id="PTHR36151">
    <property type="entry name" value="BLR2777 PROTEIN"/>
    <property type="match status" value="1"/>
</dbReference>
<keyword evidence="4" id="KW-1185">Reference proteome</keyword>
<dbReference type="Pfam" id="PF09995">
    <property type="entry name" value="MPAB_Lcp_cat"/>
    <property type="match status" value="1"/>
</dbReference>
<feature type="region of interest" description="Disordered" evidence="1">
    <location>
        <begin position="202"/>
        <end position="224"/>
    </location>
</feature>
<feature type="domain" description="ER-bound oxygenase mpaB/mpaB'/Rubber oxygenase catalytic" evidence="2">
    <location>
        <begin position="3"/>
        <end position="168"/>
    </location>
</feature>
<sequence>MGASEHLTDVHAKATGIEPVAGRRYAANNPASQLWIHVTGWHSVLKCYEMYGPGPLSASEEARYWRDCVVAAELQTCDPAAVPTSRDEVRQYFAHVRPSLCLTERGRRAMHYLLRTDGHGPRVRIGSSLLAPATIATLPAWMREMGGFEQWGVIDRGYRLPVRATMGAFALRNGQGTAAFTRLLAPHTADILRRHRAQGAEPAGLDTVTPAAARQRYGRRTAAV</sequence>
<evidence type="ECO:0000259" key="2">
    <source>
        <dbReference type="Pfam" id="PF09995"/>
    </source>
</evidence>
<dbReference type="InterPro" id="IPR018713">
    <property type="entry name" value="MPAB/Lcp_cat_dom"/>
</dbReference>
<evidence type="ECO:0000313" key="4">
    <source>
        <dbReference type="Proteomes" id="UP001500635"/>
    </source>
</evidence>
<dbReference type="EMBL" id="BAABFR010000027">
    <property type="protein sequence ID" value="GAA4391916.1"/>
    <property type="molecule type" value="Genomic_DNA"/>
</dbReference>
<gene>
    <name evidence="3" type="ORF">GCM10023147_21270</name>
</gene>
<protein>
    <recommendedName>
        <fullName evidence="2">ER-bound oxygenase mpaB/mpaB'/Rubber oxygenase catalytic domain-containing protein</fullName>
    </recommendedName>
</protein>